<reference evidence="1" key="1">
    <citation type="submission" date="2020-04" db="EMBL/GenBank/DDBJ databases">
        <authorList>
            <person name="Chiriac C."/>
            <person name="Salcher M."/>
            <person name="Ghai R."/>
            <person name="Kavagutti S V."/>
        </authorList>
    </citation>
    <scope>NUCLEOTIDE SEQUENCE</scope>
</reference>
<evidence type="ECO:0000313" key="1">
    <source>
        <dbReference type="EMBL" id="CAB4142799.1"/>
    </source>
</evidence>
<protein>
    <submittedName>
        <fullName evidence="1">Uncharacterized protein</fullName>
    </submittedName>
</protein>
<accession>A0A6J5MGC1</accession>
<dbReference type="EMBL" id="LR796421">
    <property type="protein sequence ID" value="CAB4142799.1"/>
    <property type="molecule type" value="Genomic_DNA"/>
</dbReference>
<sequence length="132" mass="15289">MSKLRVGITGSKLYEGKIKIKEFIFGLRKQFEGDIEIISLGETYGADKYAKKYALEFGYTYREMNAPHTNKNLYSVMPESWYGKPYTNRQMFLRNSIYADYVDVCIVFGADKKTDSIITRLGKLKKKIVVLE</sequence>
<gene>
    <name evidence="1" type="ORF">UFOVP450_32</name>
</gene>
<organism evidence="1">
    <name type="scientific">uncultured Caudovirales phage</name>
    <dbReference type="NCBI Taxonomy" id="2100421"/>
    <lineage>
        <taxon>Viruses</taxon>
        <taxon>Duplodnaviria</taxon>
        <taxon>Heunggongvirae</taxon>
        <taxon>Uroviricota</taxon>
        <taxon>Caudoviricetes</taxon>
        <taxon>Peduoviridae</taxon>
        <taxon>Maltschvirus</taxon>
        <taxon>Maltschvirus maltsch</taxon>
    </lineage>
</organism>
<name>A0A6J5MGC1_9CAUD</name>
<proteinExistence type="predicted"/>